<comment type="caution">
    <text evidence="2">The sequence shown here is derived from an EMBL/GenBank/DDBJ whole genome shotgun (WGS) entry which is preliminary data.</text>
</comment>
<dbReference type="AlphaFoldDB" id="A0AAV4A0M1"/>
<evidence type="ECO:0000313" key="3">
    <source>
        <dbReference type="Proteomes" id="UP000735302"/>
    </source>
</evidence>
<organism evidence="2 3">
    <name type="scientific">Plakobranchus ocellatus</name>
    <dbReference type="NCBI Taxonomy" id="259542"/>
    <lineage>
        <taxon>Eukaryota</taxon>
        <taxon>Metazoa</taxon>
        <taxon>Spiralia</taxon>
        <taxon>Lophotrochozoa</taxon>
        <taxon>Mollusca</taxon>
        <taxon>Gastropoda</taxon>
        <taxon>Heterobranchia</taxon>
        <taxon>Euthyneura</taxon>
        <taxon>Panpulmonata</taxon>
        <taxon>Sacoglossa</taxon>
        <taxon>Placobranchoidea</taxon>
        <taxon>Plakobranchidae</taxon>
        <taxon>Plakobranchus</taxon>
    </lineage>
</organism>
<dbReference type="InterPro" id="IPR027482">
    <property type="entry name" value="Sec1-like_dom2"/>
</dbReference>
<name>A0AAV4A0M1_9GAST</name>
<dbReference type="InterPro" id="IPR036045">
    <property type="entry name" value="Sec1-like_sf"/>
</dbReference>
<dbReference type="PANTHER" id="PTHR11679">
    <property type="entry name" value="VESICLE PROTEIN SORTING-ASSOCIATED"/>
    <property type="match status" value="1"/>
</dbReference>
<keyword evidence="3" id="KW-1185">Reference proteome</keyword>
<gene>
    <name evidence="2" type="ORF">PoB_002764900</name>
</gene>
<dbReference type="EMBL" id="BLXT01003199">
    <property type="protein sequence ID" value="GFO01144.1"/>
    <property type="molecule type" value="Genomic_DNA"/>
</dbReference>
<proteinExistence type="inferred from homology"/>
<dbReference type="GO" id="GO:0016192">
    <property type="term" value="P:vesicle-mediated transport"/>
    <property type="evidence" value="ECO:0007669"/>
    <property type="project" value="InterPro"/>
</dbReference>
<dbReference type="SUPFAM" id="SSF56815">
    <property type="entry name" value="Sec1/munc18-like (SM) proteins"/>
    <property type="match status" value="1"/>
</dbReference>
<dbReference type="Pfam" id="PF00995">
    <property type="entry name" value="Sec1"/>
    <property type="match status" value="1"/>
</dbReference>
<protein>
    <submittedName>
        <fullName evidence="2">Vacuolar protein sorting-associated protein 33a-like</fullName>
    </submittedName>
</protein>
<dbReference type="Proteomes" id="UP000735302">
    <property type="component" value="Unassembled WGS sequence"/>
</dbReference>
<dbReference type="InterPro" id="IPR001619">
    <property type="entry name" value="Sec1-like"/>
</dbReference>
<dbReference type="InterPro" id="IPR043154">
    <property type="entry name" value="Sec-1-like_dom1"/>
</dbReference>
<evidence type="ECO:0000313" key="2">
    <source>
        <dbReference type="EMBL" id="GFO01144.1"/>
    </source>
</evidence>
<dbReference type="Gene3D" id="3.40.50.1910">
    <property type="match status" value="2"/>
</dbReference>
<accession>A0AAV4A0M1</accession>
<comment type="similarity">
    <text evidence="1">Belongs to the STXBP/unc-18/SEC1 family.</text>
</comment>
<dbReference type="Gene3D" id="3.40.50.2060">
    <property type="match status" value="1"/>
</dbReference>
<dbReference type="FunFam" id="3.40.50.1910:FF:000005">
    <property type="entry name" value="vacuolar protein sorting-associated protein 33A isoform X1"/>
    <property type="match status" value="1"/>
</dbReference>
<evidence type="ECO:0000256" key="1">
    <source>
        <dbReference type="ARBA" id="ARBA00009884"/>
    </source>
</evidence>
<sequence>MGSGAAHLHLGKLNLSILRDFYRREFLECIDKCVGTKALVWDDGLTGPFGLIAEASMLKEQHEVERMFRLEASGLPSSNVQNIIFITRPRLNLMEIIAQCLLSEEMKGGFVRKEFYLVFVPRKSLLCEKKLKEQGVYGSFASVEEFNLGLIPFDSDLLSMEMEEAYRECYLENDFTSMFFAAQSLMTIQALYGSIPYIYGKGDCAKQVVDMMRRMKMEMGSVEPQITPQIDNLLIIDRTVDLLTPLLSQLTYEGLIDEVFNITNTNVKLPPEKFTTAEEKKNAKEESLSEPKKFILNSADELYAELRDKNFNAVGIIVSRKAKTITAEFDERHSAKTVGEMKQFVSKLPHLQAMRASLGIHTSIAELIKEFTDSDGFLDSLRCQQELINGIDTDKVNSYIEDCIARQENLTKVLRLICIQSLCNDGLKPKVLEYYKREIIQTYGFEHLITLSNLEKSGFLRPHSARTYQAVRKTMRLIVEDINEQTPTDIAYVYSGYAPLSVRLAQTLARPGWRSITEVLNLLPGPKVEEVQQIPMGLRKRRASVTSSQSSMGEQKLTLVFFLGGVTQAEVAALRFLAQQDDGGTDYVIATTSIITGSRLLKALQEKIEPGTHHPELQVERNNLVAPEVPVLQALLSSVQVKELRFGLRFDTCLSCSQLSQLEFQLSTHHIKADDIDVIITLILSALICSDLPAIGSKGYILK</sequence>
<reference evidence="2 3" key="1">
    <citation type="journal article" date="2021" name="Elife">
        <title>Chloroplast acquisition without the gene transfer in kleptoplastic sea slugs, Plakobranchus ocellatus.</title>
        <authorList>
            <person name="Maeda T."/>
            <person name="Takahashi S."/>
            <person name="Yoshida T."/>
            <person name="Shimamura S."/>
            <person name="Takaki Y."/>
            <person name="Nagai Y."/>
            <person name="Toyoda A."/>
            <person name="Suzuki Y."/>
            <person name="Arimoto A."/>
            <person name="Ishii H."/>
            <person name="Satoh N."/>
            <person name="Nishiyama T."/>
            <person name="Hasebe M."/>
            <person name="Maruyama T."/>
            <person name="Minagawa J."/>
            <person name="Obokata J."/>
            <person name="Shigenobu S."/>
        </authorList>
    </citation>
    <scope>NUCLEOTIDE SEQUENCE [LARGE SCALE GENOMIC DNA]</scope>
</reference>